<evidence type="ECO:0000256" key="3">
    <source>
        <dbReference type="ARBA" id="ARBA00022692"/>
    </source>
</evidence>
<keyword evidence="5 6" id="KW-0472">Membrane</keyword>
<evidence type="ECO:0000313" key="8">
    <source>
        <dbReference type="EMBL" id="CTQ44649.1"/>
    </source>
</evidence>
<dbReference type="Proteomes" id="UP000048926">
    <property type="component" value="Unassembled WGS sequence"/>
</dbReference>
<name>A0A0M6Y5J8_9HYPH</name>
<dbReference type="Pfam" id="PF00482">
    <property type="entry name" value="T2SSF"/>
    <property type="match status" value="1"/>
</dbReference>
<feature type="transmembrane region" description="Helical" evidence="6">
    <location>
        <begin position="311"/>
        <end position="335"/>
    </location>
</feature>
<dbReference type="Gene3D" id="1.20.81.30">
    <property type="entry name" value="Type II secretion system (T2SS), domain F"/>
    <property type="match status" value="1"/>
</dbReference>
<organism evidence="8 9">
    <name type="scientific">Roseibium aggregatum</name>
    <dbReference type="NCBI Taxonomy" id="187304"/>
    <lineage>
        <taxon>Bacteria</taxon>
        <taxon>Pseudomonadati</taxon>
        <taxon>Pseudomonadota</taxon>
        <taxon>Alphaproteobacteria</taxon>
        <taxon>Hyphomicrobiales</taxon>
        <taxon>Stappiaceae</taxon>
        <taxon>Roseibium</taxon>
    </lineage>
</organism>
<evidence type="ECO:0000256" key="5">
    <source>
        <dbReference type="ARBA" id="ARBA00023136"/>
    </source>
</evidence>
<dbReference type="OrthoDB" id="9803381at2"/>
<keyword evidence="4 6" id="KW-1133">Transmembrane helix</keyword>
<accession>A0A0M6Y5J8</accession>
<reference evidence="9" key="1">
    <citation type="submission" date="2015-07" db="EMBL/GenBank/DDBJ databases">
        <authorList>
            <person name="Rodrigo-Torres Lidia"/>
            <person name="Arahal R.David."/>
        </authorList>
    </citation>
    <scope>NUCLEOTIDE SEQUENCE [LARGE SCALE GENOMIC DNA]</scope>
    <source>
        <strain evidence="9">CECT 4801</strain>
    </source>
</reference>
<gene>
    <name evidence="8" type="ORF">LAL4801_03094</name>
</gene>
<proteinExistence type="predicted"/>
<dbReference type="KEGG" id="lagg:B0E33_07795"/>
<dbReference type="RefSeq" id="WP_022999758.1">
    <property type="nucleotide sequence ID" value="NZ_CP045617.1"/>
</dbReference>
<dbReference type="GO" id="GO:0005886">
    <property type="term" value="C:plasma membrane"/>
    <property type="evidence" value="ECO:0007669"/>
    <property type="project" value="UniProtKB-SubCell"/>
</dbReference>
<evidence type="ECO:0000256" key="1">
    <source>
        <dbReference type="ARBA" id="ARBA00004651"/>
    </source>
</evidence>
<dbReference type="InterPro" id="IPR018076">
    <property type="entry name" value="T2SS_GspF_dom"/>
</dbReference>
<feature type="transmembrane region" description="Helical" evidence="6">
    <location>
        <begin position="112"/>
        <end position="130"/>
    </location>
</feature>
<evidence type="ECO:0000256" key="4">
    <source>
        <dbReference type="ARBA" id="ARBA00022989"/>
    </source>
</evidence>
<evidence type="ECO:0000313" key="9">
    <source>
        <dbReference type="Proteomes" id="UP000048926"/>
    </source>
</evidence>
<dbReference type="STRING" id="187304.B0E33_07795"/>
<dbReference type="InterPro" id="IPR042094">
    <property type="entry name" value="T2SS_GspF_sf"/>
</dbReference>
<keyword evidence="3 6" id="KW-0812">Transmembrane</keyword>
<evidence type="ECO:0000256" key="2">
    <source>
        <dbReference type="ARBA" id="ARBA00022475"/>
    </source>
</evidence>
<feature type="domain" description="Type II secretion system protein GspF" evidence="7">
    <location>
        <begin position="176"/>
        <end position="297"/>
    </location>
</feature>
<dbReference type="PANTHER" id="PTHR35007:SF1">
    <property type="entry name" value="PILUS ASSEMBLY PROTEIN"/>
    <property type="match status" value="1"/>
</dbReference>
<evidence type="ECO:0000256" key="6">
    <source>
        <dbReference type="SAM" id="Phobius"/>
    </source>
</evidence>
<keyword evidence="2" id="KW-1003">Cell membrane</keyword>
<sequence>MSGLEEFLTPEITGLAVAALVMLAVGGIIYSLFQPALSGSKRRDQRVNAVAARPQSENQRKALRDVDRRKRSIQDQLKEFEVRQKAKQDKQQKVSLKVKIEQAGLAWETHHFVIFSIVAGLVFLILGLIFSGNLLIAAAFGFAGTLGFPRWYVSSKRKRRFNAFLDELPNGVDIIVRGVKAGLPLSDCIKVVAREAREPVATEFRKITETQIMGISLAEAVGKLPERVPLAEANFFAIVVAIQQKAGGGLAEALNNLSKVLRGRKAMKRKIKALSAEAKSSAGIIGSLPFFVGGIMYLISPNYILVLFETTAGNIIIAGCLFWMFCGIMVMRAMINFDF</sequence>
<dbReference type="EMBL" id="CXST01000002">
    <property type="protein sequence ID" value="CTQ44649.1"/>
    <property type="molecule type" value="Genomic_DNA"/>
</dbReference>
<feature type="transmembrane region" description="Helical" evidence="6">
    <location>
        <begin position="12"/>
        <end position="33"/>
    </location>
</feature>
<comment type="subcellular location">
    <subcellularLocation>
        <location evidence="1">Cell membrane</location>
        <topology evidence="1">Multi-pass membrane protein</topology>
    </subcellularLocation>
</comment>
<dbReference type="AlphaFoldDB" id="A0A0M6Y5J8"/>
<keyword evidence="9" id="KW-1185">Reference proteome</keyword>
<protein>
    <submittedName>
        <fullName evidence="8">Flp pilus assembly protein TadB</fullName>
    </submittedName>
</protein>
<evidence type="ECO:0000259" key="7">
    <source>
        <dbReference type="Pfam" id="PF00482"/>
    </source>
</evidence>
<dbReference type="PANTHER" id="PTHR35007">
    <property type="entry name" value="INTEGRAL MEMBRANE PROTEIN-RELATED"/>
    <property type="match status" value="1"/>
</dbReference>
<feature type="transmembrane region" description="Helical" evidence="6">
    <location>
        <begin position="278"/>
        <end position="299"/>
    </location>
</feature>
<feature type="transmembrane region" description="Helical" evidence="6">
    <location>
        <begin position="136"/>
        <end position="153"/>
    </location>
</feature>